<evidence type="ECO:0000259" key="2">
    <source>
        <dbReference type="PROSITE" id="PS50010"/>
    </source>
</evidence>
<dbReference type="GO" id="GO:0005737">
    <property type="term" value="C:cytoplasm"/>
    <property type="evidence" value="ECO:0007669"/>
    <property type="project" value="TreeGrafter"/>
</dbReference>
<feature type="compositionally biased region" description="Basic residues" evidence="1">
    <location>
        <begin position="274"/>
        <end position="284"/>
    </location>
</feature>
<accession>A0A2H3JFW9</accession>
<feature type="region of interest" description="Disordered" evidence="1">
    <location>
        <begin position="610"/>
        <end position="694"/>
    </location>
</feature>
<evidence type="ECO:0000256" key="1">
    <source>
        <dbReference type="SAM" id="MobiDB-lite"/>
    </source>
</evidence>
<feature type="compositionally biased region" description="Basic and acidic residues" evidence="1">
    <location>
        <begin position="65"/>
        <end position="74"/>
    </location>
</feature>
<feature type="domain" description="DH" evidence="2">
    <location>
        <begin position="714"/>
        <end position="1155"/>
    </location>
</feature>
<feature type="region of interest" description="Disordered" evidence="1">
    <location>
        <begin position="1043"/>
        <end position="1137"/>
    </location>
</feature>
<reference evidence="3 4" key="1">
    <citation type="journal article" date="2012" name="Science">
        <title>The Paleozoic origin of enzymatic lignin decomposition reconstructed from 31 fungal genomes.</title>
        <authorList>
            <person name="Floudas D."/>
            <person name="Binder M."/>
            <person name="Riley R."/>
            <person name="Barry K."/>
            <person name="Blanchette R.A."/>
            <person name="Henrissat B."/>
            <person name="Martinez A.T."/>
            <person name="Otillar R."/>
            <person name="Spatafora J.W."/>
            <person name="Yadav J.S."/>
            <person name="Aerts A."/>
            <person name="Benoit I."/>
            <person name="Boyd A."/>
            <person name="Carlson A."/>
            <person name="Copeland A."/>
            <person name="Coutinho P.M."/>
            <person name="de Vries R.P."/>
            <person name="Ferreira P."/>
            <person name="Findley K."/>
            <person name="Foster B."/>
            <person name="Gaskell J."/>
            <person name="Glotzer D."/>
            <person name="Gorecki P."/>
            <person name="Heitman J."/>
            <person name="Hesse C."/>
            <person name="Hori C."/>
            <person name="Igarashi K."/>
            <person name="Jurgens J.A."/>
            <person name="Kallen N."/>
            <person name="Kersten P."/>
            <person name="Kohler A."/>
            <person name="Kuees U."/>
            <person name="Kumar T.K.A."/>
            <person name="Kuo A."/>
            <person name="LaButti K."/>
            <person name="Larrondo L.F."/>
            <person name="Lindquist E."/>
            <person name="Ling A."/>
            <person name="Lombard V."/>
            <person name="Lucas S."/>
            <person name="Lundell T."/>
            <person name="Martin R."/>
            <person name="McLaughlin D.J."/>
            <person name="Morgenstern I."/>
            <person name="Morin E."/>
            <person name="Murat C."/>
            <person name="Nagy L.G."/>
            <person name="Nolan M."/>
            <person name="Ohm R.A."/>
            <person name="Patyshakuliyeva A."/>
            <person name="Rokas A."/>
            <person name="Ruiz-Duenas F.J."/>
            <person name="Sabat G."/>
            <person name="Salamov A."/>
            <person name="Samejima M."/>
            <person name="Schmutz J."/>
            <person name="Slot J.C."/>
            <person name="St John F."/>
            <person name="Stenlid J."/>
            <person name="Sun H."/>
            <person name="Sun S."/>
            <person name="Syed K."/>
            <person name="Tsang A."/>
            <person name="Wiebenga A."/>
            <person name="Young D."/>
            <person name="Pisabarro A."/>
            <person name="Eastwood D.C."/>
            <person name="Martin F."/>
            <person name="Cullen D."/>
            <person name="Grigoriev I.V."/>
            <person name="Hibbett D.S."/>
        </authorList>
    </citation>
    <scope>NUCLEOTIDE SEQUENCE [LARGE SCALE GENOMIC DNA]</scope>
    <source>
        <strain evidence="3 4">MD-104</strain>
    </source>
</reference>
<feature type="region of interest" description="Disordered" evidence="1">
    <location>
        <begin position="440"/>
        <end position="497"/>
    </location>
</feature>
<feature type="compositionally biased region" description="Basic and acidic residues" evidence="1">
    <location>
        <begin position="799"/>
        <end position="895"/>
    </location>
</feature>
<dbReference type="GO" id="GO:0005085">
    <property type="term" value="F:guanyl-nucleotide exchange factor activity"/>
    <property type="evidence" value="ECO:0007669"/>
    <property type="project" value="InterPro"/>
</dbReference>
<feature type="compositionally biased region" description="Low complexity" evidence="1">
    <location>
        <begin position="1120"/>
        <end position="1133"/>
    </location>
</feature>
<feature type="region of interest" description="Disordered" evidence="1">
    <location>
        <begin position="770"/>
        <end position="902"/>
    </location>
</feature>
<feature type="region of interest" description="Disordered" evidence="1">
    <location>
        <begin position="50"/>
        <end position="95"/>
    </location>
</feature>
<gene>
    <name evidence="3" type="ORF">WOLCODRAFT_150832</name>
</gene>
<dbReference type="EMBL" id="KB468113">
    <property type="protein sequence ID" value="PCH40801.1"/>
    <property type="molecule type" value="Genomic_DNA"/>
</dbReference>
<dbReference type="SUPFAM" id="SSF48065">
    <property type="entry name" value="DBL homology domain (DH-domain)"/>
    <property type="match status" value="1"/>
</dbReference>
<protein>
    <recommendedName>
        <fullName evidence="2">DH domain-containing protein</fullName>
    </recommendedName>
</protein>
<evidence type="ECO:0000313" key="4">
    <source>
        <dbReference type="Proteomes" id="UP000218811"/>
    </source>
</evidence>
<name>A0A2H3JFW9_WOLCO</name>
<dbReference type="AlphaFoldDB" id="A0A2H3JFW9"/>
<feature type="region of interest" description="Disordered" evidence="1">
    <location>
        <begin position="261"/>
        <end position="304"/>
    </location>
</feature>
<evidence type="ECO:0000313" key="3">
    <source>
        <dbReference type="EMBL" id="PCH40801.1"/>
    </source>
</evidence>
<feature type="compositionally biased region" description="Low complexity" evidence="1">
    <location>
        <begin position="285"/>
        <end position="304"/>
    </location>
</feature>
<dbReference type="PROSITE" id="PS50010">
    <property type="entry name" value="DH_2"/>
    <property type="match status" value="1"/>
</dbReference>
<feature type="region of interest" description="Disordered" evidence="1">
    <location>
        <begin position="517"/>
        <end position="576"/>
    </location>
</feature>
<dbReference type="PANTHER" id="PTHR12673">
    <property type="entry name" value="FACIOGENITAL DYSPLASIA PROTEIN"/>
    <property type="match status" value="1"/>
</dbReference>
<proteinExistence type="predicted"/>
<feature type="compositionally biased region" description="Low complexity" evidence="1">
    <location>
        <begin position="621"/>
        <end position="632"/>
    </location>
</feature>
<sequence>MLIQVQSPQYSECFDAPPIQPLSQLCTPHALSRVGGGERNRDHDRAVVFRTNDPSSPERVSGGTARERPADVARKTTSAACGPGRGRAGKLKRHSQIDAGAHCRRCVNEKKEGGMRAHGAARTPQGEAGSCEERSPRVLAANVDGGITVSGRSEARAWIAPVENGDISRSTLYPAFNTPHSRFISHSILVFSPPFPLAPSRLFVPARALFGRFLFPFPRPATFVSPSLVPIPVQRVSAAASSPRRQEPPPAMEVAVAPAATLPCAPSPSPTKAGHAHTHPRRARASTSSAGTTPSPSSPPRSALLARRVSKPELKHPLFALPAAPSPPYPSLSSSYSSSALSLLYTSAAGDPHAHASLGMSPATATGTVRAPRVPPFVPLTPIMASPRLTPEIGARTRGADRAPEEGVEADYLNRGGAHAVLLPLRHSLSCDSAEASGRAAAAAMPSPPLPSFAPPPTWTSTPPTPPAKHASELPGPLGSRNSSRGRSTKGPRPASVAVVPTASAIASLTYTSSSSTSLASSVTVRGRLPFPPSAGDAKTGPRSRRRMSLPPSLAERMPAPQPPLTGTAASSPVRVGRELRDWERAASPLRAAVVRERGSVRKLFTVGDADGSEGEEVQPSTVRGRSGSVGTRRSRASSRREQAVASETQEQAEGEVCRDSEDEPEEEEEEEEEDTEREVKLGDEAAREREVEDLRRANAATEADVERLRVRTRRYHALMELLATEAGYLTDLRALVTVYLEQLPMLSTTTPPSPAMRPSLALVRSLPSSRSSFLHPSPVPSPSPSAGSHLGSESGHGPPKEKDKDKGRERERSGDKKGDKDKAKVKEYGLRKSKGKDKGKGRDVGLEYDVERDKDKDIGANADHEEAVEDVGRAAHAHEPQQHRRGTLDAEPVSHGHAAAKGKHARRAILLDGDVRAVCRNARELLEFHERLVEELHGVVAPYGLSSMFDAHGRDGKAPGGADEIPEESTLEHVDDAVSVVAEMFVSQAPSFSIYEAFCAGHNEAADLVRRIQEVYSVEWDAYEQRCSLLIAHAFDLDAQRASPESRSEGHGMTLGDNGGLPASATTSSQLSPRLVETMRKKRRHSTSSLAMLSSPPLFDNMPHMVPGARSDPTEGEHSSSSSAHGHGRTSSQAHAQATRLKLLDYLIKPVQRICEGWQEGTRAVWWLTKPAYRMKST</sequence>
<dbReference type="InterPro" id="IPR000219">
    <property type="entry name" value="DH_dom"/>
</dbReference>
<dbReference type="Gene3D" id="1.20.900.10">
    <property type="entry name" value="Dbl homology (DH) domain"/>
    <property type="match status" value="2"/>
</dbReference>
<feature type="region of interest" description="Disordered" evidence="1">
    <location>
        <begin position="112"/>
        <end position="133"/>
    </location>
</feature>
<organism evidence="3 4">
    <name type="scientific">Wolfiporia cocos (strain MD-104)</name>
    <name type="common">Brown rot fungus</name>
    <dbReference type="NCBI Taxonomy" id="742152"/>
    <lineage>
        <taxon>Eukaryota</taxon>
        <taxon>Fungi</taxon>
        <taxon>Dikarya</taxon>
        <taxon>Basidiomycota</taxon>
        <taxon>Agaricomycotina</taxon>
        <taxon>Agaricomycetes</taxon>
        <taxon>Polyporales</taxon>
        <taxon>Phaeolaceae</taxon>
        <taxon>Wolfiporia</taxon>
    </lineage>
</organism>
<feature type="compositionally biased region" description="Pro residues" evidence="1">
    <location>
        <begin position="446"/>
        <end position="467"/>
    </location>
</feature>
<dbReference type="InterPro" id="IPR051092">
    <property type="entry name" value="FYVE_RhoGEF_PH"/>
</dbReference>
<feature type="compositionally biased region" description="Basic and acidic residues" evidence="1">
    <location>
        <begin position="678"/>
        <end position="694"/>
    </location>
</feature>
<dbReference type="PANTHER" id="PTHR12673:SF270">
    <property type="entry name" value="FYVE-TYPE DOMAIN-CONTAINING PROTEIN"/>
    <property type="match status" value="1"/>
</dbReference>
<dbReference type="InterPro" id="IPR035899">
    <property type="entry name" value="DBL_dom_sf"/>
</dbReference>
<feature type="compositionally biased region" description="Acidic residues" evidence="1">
    <location>
        <begin position="661"/>
        <end position="677"/>
    </location>
</feature>
<dbReference type="Proteomes" id="UP000218811">
    <property type="component" value="Unassembled WGS sequence"/>
</dbReference>
<keyword evidence="4" id="KW-1185">Reference proteome</keyword>
<dbReference type="OrthoDB" id="1716625at2759"/>